<comment type="caution">
    <text evidence="1">The sequence shown here is derived from an EMBL/GenBank/DDBJ whole genome shotgun (WGS) entry which is preliminary data.</text>
</comment>
<dbReference type="AlphaFoldDB" id="A0A136PL22"/>
<organism evidence="1 2">
    <name type="scientific">Micromonospora rosaria</name>
    <dbReference type="NCBI Taxonomy" id="47874"/>
    <lineage>
        <taxon>Bacteria</taxon>
        <taxon>Bacillati</taxon>
        <taxon>Actinomycetota</taxon>
        <taxon>Actinomycetes</taxon>
        <taxon>Micromonosporales</taxon>
        <taxon>Micromonosporaceae</taxon>
        <taxon>Micromonospora</taxon>
    </lineage>
</organism>
<name>A0A136PL22_9ACTN</name>
<dbReference type="EMBL" id="LRQV01000132">
    <property type="protein sequence ID" value="KXK59098.1"/>
    <property type="molecule type" value="Genomic_DNA"/>
</dbReference>
<dbReference type="SUPFAM" id="SSF48452">
    <property type="entry name" value="TPR-like"/>
    <property type="match status" value="1"/>
</dbReference>
<gene>
    <name evidence="1" type="ORF">AWW66_26110</name>
</gene>
<protein>
    <submittedName>
        <fullName evidence="1">Uncharacterized protein</fullName>
    </submittedName>
</protein>
<evidence type="ECO:0000313" key="1">
    <source>
        <dbReference type="EMBL" id="KXK59098.1"/>
    </source>
</evidence>
<evidence type="ECO:0000313" key="2">
    <source>
        <dbReference type="Proteomes" id="UP000070620"/>
    </source>
</evidence>
<dbReference type="Proteomes" id="UP000070620">
    <property type="component" value="Unassembled WGS sequence"/>
</dbReference>
<accession>A0A136PL22</accession>
<proteinExistence type="predicted"/>
<dbReference type="Gene3D" id="1.25.40.10">
    <property type="entry name" value="Tetratricopeptide repeat domain"/>
    <property type="match status" value="1"/>
</dbReference>
<keyword evidence="2" id="KW-1185">Reference proteome</keyword>
<sequence length="301" mass="31943">MAVLARAVSMTASDIFTSARRLSAEARALAERARRPRDLTDLYAVLGQGTALMASTAFDLGCWNDSAALARTASQYADMAGQASLVAWTLGLQMTLANWRREPDAALAYFAKAMPLAPDGEPKLRLRHIASRSYALLGNSSSVGEALQTARQDLDRAADHSDDLGVSFGGEFTFGPARAAACAAAAWLDVGDGEQAAQCAQEAIDGYHQLPPARRPYSQTNGIQIDLAAAYLLSGDRDGAIQALSTVLNLAEDKRNTSLTGRMTKVGCLLSGSPWTHDREAQQLAEQVAGWLAEKSPASIS</sequence>
<dbReference type="InterPro" id="IPR011990">
    <property type="entry name" value="TPR-like_helical_dom_sf"/>
</dbReference>
<reference evidence="1 2" key="1">
    <citation type="submission" date="2016-01" db="EMBL/GenBank/DDBJ databases">
        <title>Whole genome sequence and analysis of Micromonospora rosaria DSM 803, which can produce antibacterial substance rosamicin.</title>
        <authorList>
            <person name="Yang H."/>
            <person name="He X."/>
            <person name="Zhu D."/>
        </authorList>
    </citation>
    <scope>NUCLEOTIDE SEQUENCE [LARGE SCALE GENOMIC DNA]</scope>
    <source>
        <strain evidence="1 2">DSM 803</strain>
    </source>
</reference>